<dbReference type="Gene3D" id="2.60.40.10">
    <property type="entry name" value="Immunoglobulins"/>
    <property type="match status" value="2"/>
</dbReference>
<dbReference type="InterPro" id="IPR017853">
    <property type="entry name" value="GH"/>
</dbReference>
<dbReference type="HOGENOM" id="CLU_002346_0_2_6"/>
<dbReference type="Proteomes" id="UP000011864">
    <property type="component" value="Chromosome"/>
</dbReference>
<dbReference type="SUPFAM" id="SSF49303">
    <property type="entry name" value="beta-Galactosidase/glucuronidase domain"/>
    <property type="match status" value="2"/>
</dbReference>
<sequence length="1050" mass="120167">MKKYFSVWLAFTTSMFAQAVSAQSLDWQNPEVFRINKEPARSFFYSYDNAQAAFSKTPWDQANHILLNGQWKFNWVDSVKKKPNDFYQTNFDDSQWGQIAVPANWEVNGYGTPFYHSHQCFKANVVPPEMPAHYNPVGSYRKTFNLPDDWNEKQVFVHFGAVKSAFYLWVNGQKVGYSQDSKTAAEFDISTYLQVGENQLALQVYRYSDGSYFECQDMWRVSGIERDVYLFATPKLHIKDFHAYTTLTDNYSKGELQLSALIDNNLNRTVSGYQLKLQLFDHQQKILFEKNLNIEKLSENKVAVIKYITSIDTPNLWSAEAPYLYDLKLTLLDSQGKDIEHIGHNIGFRSTELKNGNILINGEPVLFKGVNRHEHDPVTAHVVTRELMLKDVQLMKQFNINAVRMAHYPNDPYMYYLADLYGLYVMDEANTESHGVGAANQGPYNPDTHLVNKPEWAAAYIDRVSNMYHATKNNPSVVMRSLGNESGDGPNLEATYDWLKQQEPNSPVISEQAQMRRHTDAYGQMYAPISDIERYAKRKFDTTRPVILIEYEHAMGNSLGNFKEYWDNFEKYPSLQGGFIWDWVDQTFAMKTLDGTPYWGYGGDLEPDATVSSLSFSANGLVFADRTPYPYLWEVKNVQQNIGFSSDDIETGVLNVINKNYFVNLQGQSLSWQLLAEGNQVAQGQGLPLSAKPQKSQQLQLDYGIQRQPGVEYFLDVQVTSDKTNGVIHQGHITAWSQLALPIVSIPADKQPEVRLAVSDKKQAYRFKGQDFSLSIDKTTGLISSMEYFGDELLKASPRPDFWRAPTDNDLPIKDYGDKIAPWQKAGKDTALVSIKLTKESNYQAKVEVEHYISAIESRYFTTYHVFGNGKVKVEVYFYAAPHKKQSDIPRLGTLFELDKQYSQVTWYGRGPHENYMDRKTSAHVGQYQSNVADLYVPYVRPQENGYRSDVRNVSFHNQDGKGITFKGAPLIGFGAQYYDTADYHATAAQVKAKNIHPHELPKKQRIFVNIDYMQRGVGGTNTWGAEPLADYIIPYLDYQYSYSFEPYKQ</sequence>
<gene>
    <name evidence="9" type="ORF">C427_1910</name>
</gene>
<feature type="chain" id="PRO_5003898393" description="beta-galactosidase" evidence="7">
    <location>
        <begin position="20"/>
        <end position="1050"/>
    </location>
</feature>
<dbReference type="Gene3D" id="2.60.120.260">
    <property type="entry name" value="Galactose-binding domain-like"/>
    <property type="match status" value="1"/>
</dbReference>
<dbReference type="AlphaFoldDB" id="K6ZKU4"/>
<keyword evidence="10" id="KW-1185">Reference proteome</keyword>
<evidence type="ECO:0000256" key="5">
    <source>
        <dbReference type="ARBA" id="ARBA00023295"/>
    </source>
</evidence>
<dbReference type="GO" id="GO:0004565">
    <property type="term" value="F:beta-galactosidase activity"/>
    <property type="evidence" value="ECO:0007669"/>
    <property type="project" value="UniProtKB-EC"/>
</dbReference>
<dbReference type="STRING" id="1129794.C427_1910"/>
<dbReference type="InterPro" id="IPR032312">
    <property type="entry name" value="LacZ_4"/>
</dbReference>
<dbReference type="Pfam" id="PF02836">
    <property type="entry name" value="Glyco_hydro_2_C"/>
    <property type="match status" value="1"/>
</dbReference>
<dbReference type="InterPro" id="IPR036156">
    <property type="entry name" value="Beta-gal/glucu_dom_sf"/>
</dbReference>
<evidence type="ECO:0000313" key="9">
    <source>
        <dbReference type="EMBL" id="AGH44019.1"/>
    </source>
</evidence>
<evidence type="ECO:0000256" key="1">
    <source>
        <dbReference type="ARBA" id="ARBA00001412"/>
    </source>
</evidence>
<feature type="domain" description="Beta galactosidase small chain/" evidence="8">
    <location>
        <begin position="766"/>
        <end position="1046"/>
    </location>
</feature>
<dbReference type="InterPro" id="IPR013783">
    <property type="entry name" value="Ig-like_fold"/>
</dbReference>
<organism evidence="9 10">
    <name type="scientific">Paraglaciecola psychrophila 170</name>
    <dbReference type="NCBI Taxonomy" id="1129794"/>
    <lineage>
        <taxon>Bacteria</taxon>
        <taxon>Pseudomonadati</taxon>
        <taxon>Pseudomonadota</taxon>
        <taxon>Gammaproteobacteria</taxon>
        <taxon>Alteromonadales</taxon>
        <taxon>Alteromonadaceae</taxon>
        <taxon>Paraglaciecola</taxon>
    </lineage>
</organism>
<dbReference type="Pfam" id="PF00703">
    <property type="entry name" value="Glyco_hydro_2"/>
    <property type="match status" value="1"/>
</dbReference>
<dbReference type="RefSeq" id="WP_007636106.1">
    <property type="nucleotide sequence ID" value="NC_020514.1"/>
</dbReference>
<dbReference type="Pfam" id="PF02837">
    <property type="entry name" value="Glyco_hydro_2_N"/>
    <property type="match status" value="1"/>
</dbReference>
<dbReference type="PATRIC" id="fig|1129794.4.peg.1891"/>
<dbReference type="Pfam" id="PF16353">
    <property type="entry name" value="LacZ_4"/>
    <property type="match status" value="1"/>
</dbReference>
<dbReference type="KEGG" id="gps:C427_1910"/>
<evidence type="ECO:0000313" key="10">
    <source>
        <dbReference type="Proteomes" id="UP000011864"/>
    </source>
</evidence>
<dbReference type="SUPFAM" id="SSF49785">
    <property type="entry name" value="Galactose-binding domain-like"/>
    <property type="match status" value="1"/>
</dbReference>
<dbReference type="EC" id="3.2.1.23" evidence="3"/>
<dbReference type="PRINTS" id="PR00132">
    <property type="entry name" value="GLHYDRLASE2"/>
</dbReference>
<dbReference type="Gene3D" id="3.20.20.80">
    <property type="entry name" value="Glycosidases"/>
    <property type="match status" value="1"/>
</dbReference>
<dbReference type="OrthoDB" id="9758603at2"/>
<evidence type="ECO:0000256" key="6">
    <source>
        <dbReference type="ARBA" id="ARBA00032230"/>
    </source>
</evidence>
<dbReference type="InterPro" id="IPR008979">
    <property type="entry name" value="Galactose-bd-like_sf"/>
</dbReference>
<comment type="similarity">
    <text evidence="2">Belongs to the glycosyl hydrolase 2 family.</text>
</comment>
<dbReference type="Pfam" id="PF02929">
    <property type="entry name" value="Bgal_small_N"/>
    <property type="match status" value="1"/>
</dbReference>
<dbReference type="InterPro" id="IPR014718">
    <property type="entry name" value="GH-type_carb-bd"/>
</dbReference>
<dbReference type="InterPro" id="IPR006103">
    <property type="entry name" value="Glyco_hydro_2_cat"/>
</dbReference>
<evidence type="ECO:0000256" key="2">
    <source>
        <dbReference type="ARBA" id="ARBA00007401"/>
    </source>
</evidence>
<dbReference type="GO" id="GO:0030246">
    <property type="term" value="F:carbohydrate binding"/>
    <property type="evidence" value="ECO:0007669"/>
    <property type="project" value="InterPro"/>
</dbReference>
<evidence type="ECO:0000256" key="7">
    <source>
        <dbReference type="SAM" id="SignalP"/>
    </source>
</evidence>
<keyword evidence="4" id="KW-0378">Hydrolase</keyword>
<protein>
    <recommendedName>
        <fullName evidence="3">beta-galactosidase</fullName>
        <ecNumber evidence="3">3.2.1.23</ecNumber>
    </recommendedName>
    <alternativeName>
        <fullName evidence="6">Lactase</fullName>
    </alternativeName>
</protein>
<dbReference type="InterPro" id="IPR006102">
    <property type="entry name" value="Ig-like_GH2"/>
</dbReference>
<dbReference type="SUPFAM" id="SSF51445">
    <property type="entry name" value="(Trans)glycosidases"/>
    <property type="match status" value="1"/>
</dbReference>
<dbReference type="PANTHER" id="PTHR46323">
    <property type="entry name" value="BETA-GALACTOSIDASE"/>
    <property type="match status" value="1"/>
</dbReference>
<dbReference type="InterPro" id="IPR006101">
    <property type="entry name" value="Glyco_hydro_2"/>
</dbReference>
<dbReference type="SUPFAM" id="SSF74650">
    <property type="entry name" value="Galactose mutarotase-like"/>
    <property type="match status" value="1"/>
</dbReference>
<dbReference type="GO" id="GO:0009341">
    <property type="term" value="C:beta-galactosidase complex"/>
    <property type="evidence" value="ECO:0007669"/>
    <property type="project" value="InterPro"/>
</dbReference>
<dbReference type="InterPro" id="IPR004199">
    <property type="entry name" value="B-gal_small/dom_5"/>
</dbReference>
<dbReference type="InterPro" id="IPR006104">
    <property type="entry name" value="Glyco_hydro_2_N"/>
</dbReference>
<keyword evidence="5" id="KW-0326">Glycosidase</keyword>
<reference evidence="9 10" key="1">
    <citation type="journal article" date="2013" name="Genome Announc.">
        <title>Complete Genome Sequence of Glaciecola psychrophila Strain 170T.</title>
        <authorList>
            <person name="Yin J."/>
            <person name="Chen J."/>
            <person name="Liu G."/>
            <person name="Yu Y."/>
            <person name="Song L."/>
            <person name="Wang X."/>
            <person name="Qu X."/>
        </authorList>
    </citation>
    <scope>NUCLEOTIDE SEQUENCE [LARGE SCALE GENOMIC DNA]</scope>
    <source>
        <strain evidence="9 10">170</strain>
    </source>
</reference>
<dbReference type="InterPro" id="IPR050347">
    <property type="entry name" value="Bact_Beta-galactosidase"/>
</dbReference>
<proteinExistence type="inferred from homology"/>
<dbReference type="GO" id="GO:0005990">
    <property type="term" value="P:lactose catabolic process"/>
    <property type="evidence" value="ECO:0007669"/>
    <property type="project" value="TreeGrafter"/>
</dbReference>
<accession>K6ZKU4</accession>
<dbReference type="Gene3D" id="2.70.98.10">
    <property type="match status" value="1"/>
</dbReference>
<comment type="catalytic activity">
    <reaction evidence="1">
        <text>Hydrolysis of terminal non-reducing beta-D-galactose residues in beta-D-galactosides.</text>
        <dbReference type="EC" id="3.2.1.23"/>
    </reaction>
</comment>
<evidence type="ECO:0000259" key="8">
    <source>
        <dbReference type="SMART" id="SM01038"/>
    </source>
</evidence>
<feature type="signal peptide" evidence="7">
    <location>
        <begin position="1"/>
        <end position="19"/>
    </location>
</feature>
<keyword evidence="7" id="KW-0732">Signal</keyword>
<evidence type="ECO:0000256" key="3">
    <source>
        <dbReference type="ARBA" id="ARBA00012756"/>
    </source>
</evidence>
<dbReference type="PANTHER" id="PTHR46323:SF2">
    <property type="entry name" value="BETA-GALACTOSIDASE"/>
    <property type="match status" value="1"/>
</dbReference>
<evidence type="ECO:0000256" key="4">
    <source>
        <dbReference type="ARBA" id="ARBA00022801"/>
    </source>
</evidence>
<name>K6ZKU4_9ALTE</name>
<dbReference type="SMART" id="SM01038">
    <property type="entry name" value="Bgal_small_N"/>
    <property type="match status" value="1"/>
</dbReference>
<dbReference type="EMBL" id="CP003837">
    <property type="protein sequence ID" value="AGH44019.1"/>
    <property type="molecule type" value="Genomic_DNA"/>
</dbReference>
<dbReference type="InterPro" id="IPR011013">
    <property type="entry name" value="Gal_mutarotase_sf_dom"/>
</dbReference>
<dbReference type="eggNOG" id="COG3250">
    <property type="taxonomic scope" value="Bacteria"/>
</dbReference>